<keyword evidence="3 5" id="KW-0238">DNA-binding</keyword>
<dbReference type="SUPFAM" id="SSF56349">
    <property type="entry name" value="DNA breaking-rejoining enzymes"/>
    <property type="match status" value="1"/>
</dbReference>
<keyword evidence="4" id="KW-0233">DNA recombination</keyword>
<dbReference type="InterPro" id="IPR044068">
    <property type="entry name" value="CB"/>
</dbReference>
<feature type="domain" description="Tyr recombinase" evidence="6">
    <location>
        <begin position="233"/>
        <end position="426"/>
    </location>
</feature>
<reference evidence="9" key="1">
    <citation type="submission" date="2016-10" db="EMBL/GenBank/DDBJ databases">
        <authorList>
            <person name="Varghese N."/>
            <person name="Submissions S."/>
        </authorList>
    </citation>
    <scope>NUCLEOTIDE SEQUENCE [LARGE SCALE GENOMIC DNA]</scope>
    <source>
        <strain evidence="9">DSM 23925</strain>
    </source>
</reference>
<dbReference type="AlphaFoldDB" id="A0A1I4YKA0"/>
<dbReference type="InterPro" id="IPR050090">
    <property type="entry name" value="Tyrosine_recombinase_XerCD"/>
</dbReference>
<evidence type="ECO:0000313" key="8">
    <source>
        <dbReference type="EMBL" id="SFN38501.1"/>
    </source>
</evidence>
<dbReference type="PROSITE" id="PS51898">
    <property type="entry name" value="TYR_RECOMBINASE"/>
    <property type="match status" value="1"/>
</dbReference>
<evidence type="ECO:0000256" key="5">
    <source>
        <dbReference type="PROSITE-ProRule" id="PRU01248"/>
    </source>
</evidence>
<dbReference type="Proteomes" id="UP000198705">
    <property type="component" value="Unassembled WGS sequence"/>
</dbReference>
<dbReference type="PANTHER" id="PTHR30349:SF64">
    <property type="entry name" value="PROPHAGE INTEGRASE INTD-RELATED"/>
    <property type="match status" value="1"/>
</dbReference>
<dbReference type="InterPro" id="IPR025269">
    <property type="entry name" value="SAM-like_dom"/>
</dbReference>
<dbReference type="InterPro" id="IPR002104">
    <property type="entry name" value="Integrase_catalytic"/>
</dbReference>
<dbReference type="GO" id="GO:0015074">
    <property type="term" value="P:DNA integration"/>
    <property type="evidence" value="ECO:0007669"/>
    <property type="project" value="UniProtKB-KW"/>
</dbReference>
<name>A0A1I4YKA0_9FLAO</name>
<dbReference type="PANTHER" id="PTHR30349">
    <property type="entry name" value="PHAGE INTEGRASE-RELATED"/>
    <property type="match status" value="1"/>
</dbReference>
<dbReference type="InterPro" id="IPR010998">
    <property type="entry name" value="Integrase_recombinase_N"/>
</dbReference>
<evidence type="ECO:0000256" key="1">
    <source>
        <dbReference type="ARBA" id="ARBA00008857"/>
    </source>
</evidence>
<dbReference type="EMBL" id="FOVN01000001">
    <property type="protein sequence ID" value="SFN38501.1"/>
    <property type="molecule type" value="Genomic_DNA"/>
</dbReference>
<dbReference type="Pfam" id="PF00589">
    <property type="entry name" value="Phage_integrase"/>
    <property type="match status" value="1"/>
</dbReference>
<dbReference type="OrthoDB" id="892893at2"/>
<evidence type="ECO:0000259" key="6">
    <source>
        <dbReference type="PROSITE" id="PS51898"/>
    </source>
</evidence>
<keyword evidence="9" id="KW-1185">Reference proteome</keyword>
<protein>
    <submittedName>
        <fullName evidence="8">Site-specific recombinase XerD</fullName>
    </submittedName>
</protein>
<evidence type="ECO:0000256" key="4">
    <source>
        <dbReference type="ARBA" id="ARBA00023172"/>
    </source>
</evidence>
<evidence type="ECO:0000256" key="3">
    <source>
        <dbReference type="ARBA" id="ARBA00023125"/>
    </source>
</evidence>
<gene>
    <name evidence="8" type="ORF">SAMN04487989_10180</name>
</gene>
<organism evidence="8 9">
    <name type="scientific">Bizionia echini</name>
    <dbReference type="NCBI Taxonomy" id="649333"/>
    <lineage>
        <taxon>Bacteria</taxon>
        <taxon>Pseudomonadati</taxon>
        <taxon>Bacteroidota</taxon>
        <taxon>Flavobacteriia</taxon>
        <taxon>Flavobacteriales</taxon>
        <taxon>Flavobacteriaceae</taxon>
        <taxon>Bizionia</taxon>
    </lineage>
</organism>
<dbReference type="PROSITE" id="PS51900">
    <property type="entry name" value="CB"/>
    <property type="match status" value="1"/>
</dbReference>
<evidence type="ECO:0000256" key="2">
    <source>
        <dbReference type="ARBA" id="ARBA00022908"/>
    </source>
</evidence>
<evidence type="ECO:0000259" key="7">
    <source>
        <dbReference type="PROSITE" id="PS51900"/>
    </source>
</evidence>
<dbReference type="RefSeq" id="WP_092205682.1">
    <property type="nucleotide sequence ID" value="NZ_FOVN01000001.1"/>
</dbReference>
<evidence type="ECO:0000313" key="9">
    <source>
        <dbReference type="Proteomes" id="UP000198705"/>
    </source>
</evidence>
<sequence>MTAISRSKGTARFAFRESNTKLQNSKQKQSLIILNFAYGTTRFRYSTGYKSCYDDWDFKKQRVKNKASISNKDEVNDFLSGLEKFINKTYSELTKEQGEVSKDVLKYHLDVFTKKIKPNVELNKNLTFFEVIQQFIDLKDGQISNITLRSYKQTQKRLREYEKYYKTRLIFQSIDMSFYNKFVKFMEANDYSLNTIGKHIKTLKTFLNYAISEGYSANQKFRSNDFKVKKEITTEIYLTEEEIHQMFEKDLSKYPELEHARDVFLMGCYTGQRISDYNGLKEEDIITIDDVQFFEIKQKKNRKYGRVVHCPITKEMKSIMNKRYNGKPPKKIHEQDLNENIKQVGQMLEWDELIKCEYTKGGKLNTEMIPKYDLIKSHTARRSFCTNKYKAGMSVFDIMLFSGHTTEKEFYKYIRIKNQERASHIVKGGFFNV</sequence>
<dbReference type="Gene3D" id="1.10.443.10">
    <property type="entry name" value="Intergrase catalytic core"/>
    <property type="match status" value="1"/>
</dbReference>
<dbReference type="STRING" id="649333.SAMN04487989_10180"/>
<keyword evidence="2" id="KW-0229">DNA integration</keyword>
<dbReference type="GO" id="GO:0003677">
    <property type="term" value="F:DNA binding"/>
    <property type="evidence" value="ECO:0007669"/>
    <property type="project" value="UniProtKB-UniRule"/>
</dbReference>
<dbReference type="Pfam" id="PF13102">
    <property type="entry name" value="Phage_int_SAM_5"/>
    <property type="match status" value="1"/>
</dbReference>
<dbReference type="GO" id="GO:0006310">
    <property type="term" value="P:DNA recombination"/>
    <property type="evidence" value="ECO:0007669"/>
    <property type="project" value="UniProtKB-KW"/>
</dbReference>
<comment type="similarity">
    <text evidence="1">Belongs to the 'phage' integrase family.</text>
</comment>
<accession>A0A1I4YKA0</accession>
<dbReference type="InterPro" id="IPR013762">
    <property type="entry name" value="Integrase-like_cat_sf"/>
</dbReference>
<dbReference type="Gene3D" id="1.10.150.130">
    <property type="match status" value="1"/>
</dbReference>
<proteinExistence type="inferred from homology"/>
<dbReference type="InterPro" id="IPR011010">
    <property type="entry name" value="DNA_brk_join_enz"/>
</dbReference>
<feature type="domain" description="Core-binding (CB)" evidence="7">
    <location>
        <begin position="126"/>
        <end position="211"/>
    </location>
</feature>